<reference evidence="2 3" key="1">
    <citation type="submission" date="2019-02" db="EMBL/GenBank/DDBJ databases">
        <title>Deep-cultivation of Planctomycetes and their phenomic and genomic characterization uncovers novel biology.</title>
        <authorList>
            <person name="Wiegand S."/>
            <person name="Jogler M."/>
            <person name="Boedeker C."/>
            <person name="Pinto D."/>
            <person name="Vollmers J."/>
            <person name="Rivas-Marin E."/>
            <person name="Kohn T."/>
            <person name="Peeters S.H."/>
            <person name="Heuer A."/>
            <person name="Rast P."/>
            <person name="Oberbeckmann S."/>
            <person name="Bunk B."/>
            <person name="Jeske O."/>
            <person name="Meyerdierks A."/>
            <person name="Storesund J.E."/>
            <person name="Kallscheuer N."/>
            <person name="Luecker S."/>
            <person name="Lage O.M."/>
            <person name="Pohl T."/>
            <person name="Merkel B.J."/>
            <person name="Hornburger P."/>
            <person name="Mueller R.-W."/>
            <person name="Bruemmer F."/>
            <person name="Labrenz M."/>
            <person name="Spormann A.M."/>
            <person name="Op den Camp H."/>
            <person name="Overmann J."/>
            <person name="Amann R."/>
            <person name="Jetten M.S.M."/>
            <person name="Mascher T."/>
            <person name="Medema M.H."/>
            <person name="Devos D.P."/>
            <person name="Kaster A.-K."/>
            <person name="Ovreas L."/>
            <person name="Rohde M."/>
            <person name="Galperin M.Y."/>
            <person name="Jogler C."/>
        </authorList>
    </citation>
    <scope>NUCLEOTIDE SEQUENCE [LARGE SCALE GENOMIC DNA]</scope>
    <source>
        <strain evidence="2 3">Mal52</strain>
    </source>
</reference>
<sequence length="383" mass="42317">MTEDGARIKKKLPKGAATRVFLRGLSISLPPILTLVILLWVGQGLNSYIIQPIGDGVRWTIASTVNEIRQERELLPSEELPPLPNIGNRYRITPGLQKRIPEIDKLIAEKRAASPSGKRVDQRHLWETIIREDTAQKDFAYNSDALSKNIYIPMGGGYIPLHVYATVERQVGPLAMPPTAIGAYMDYVTTQYFYSFWHLSALAILLTVVGVYFVGRLMTAQLGSWVVHKIETKILARLPLIRNVYSSVKQVTDFLLTETEVEYSRVVAIEYPRRGIWSLGLVTGESMLDIATAAGEPMISVLIPSSPMPVTGYTMNVPRSEVIDLDISVDEAFQFCISCGVLVPGRQQVTPEVLKKAFGKQLPSALPAISDSGTILTGPPKTE</sequence>
<protein>
    <recommendedName>
        <fullName evidence="4">DUF502 domain-containing protein</fullName>
    </recommendedName>
</protein>
<dbReference type="EMBL" id="CP036276">
    <property type="protein sequence ID" value="QDU43217.1"/>
    <property type="molecule type" value="Genomic_DNA"/>
</dbReference>
<organism evidence="2 3">
    <name type="scientific">Symmachiella dynata</name>
    <dbReference type="NCBI Taxonomy" id="2527995"/>
    <lineage>
        <taxon>Bacteria</taxon>
        <taxon>Pseudomonadati</taxon>
        <taxon>Planctomycetota</taxon>
        <taxon>Planctomycetia</taxon>
        <taxon>Planctomycetales</taxon>
        <taxon>Planctomycetaceae</taxon>
        <taxon>Symmachiella</taxon>
    </lineage>
</organism>
<dbReference type="AlphaFoldDB" id="A0A517ZL78"/>
<dbReference type="InterPro" id="IPR007462">
    <property type="entry name" value="COV1-like"/>
</dbReference>
<feature type="transmembrane region" description="Helical" evidence="1">
    <location>
        <begin position="192"/>
        <end position="214"/>
    </location>
</feature>
<accession>A0A517ZL78</accession>
<evidence type="ECO:0000313" key="2">
    <source>
        <dbReference type="EMBL" id="QDU43217.1"/>
    </source>
</evidence>
<evidence type="ECO:0008006" key="4">
    <source>
        <dbReference type="Google" id="ProtNLM"/>
    </source>
</evidence>
<keyword evidence="1" id="KW-1133">Transmembrane helix</keyword>
<evidence type="ECO:0000256" key="1">
    <source>
        <dbReference type="SAM" id="Phobius"/>
    </source>
</evidence>
<name>A0A517ZL78_9PLAN</name>
<dbReference type="Pfam" id="PF04367">
    <property type="entry name" value="DUF502"/>
    <property type="match status" value="1"/>
</dbReference>
<keyword evidence="1" id="KW-0812">Transmembrane</keyword>
<keyword evidence="1" id="KW-0472">Membrane</keyword>
<keyword evidence="3" id="KW-1185">Reference proteome</keyword>
<dbReference type="PANTHER" id="PTHR31876:SF26">
    <property type="entry name" value="PROTEIN LIKE COV 2"/>
    <property type="match status" value="1"/>
</dbReference>
<dbReference type="KEGG" id="sdyn:Mal52_16890"/>
<dbReference type="RefSeq" id="WP_197534747.1">
    <property type="nucleotide sequence ID" value="NZ_CP036276.1"/>
</dbReference>
<dbReference type="PANTHER" id="PTHR31876">
    <property type="entry name" value="COV-LIKE PROTEIN 1"/>
    <property type="match status" value="1"/>
</dbReference>
<proteinExistence type="predicted"/>
<gene>
    <name evidence="2" type="ORF">Mal52_16890</name>
</gene>
<evidence type="ECO:0000313" key="3">
    <source>
        <dbReference type="Proteomes" id="UP000319383"/>
    </source>
</evidence>
<dbReference type="Proteomes" id="UP000319383">
    <property type="component" value="Chromosome"/>
</dbReference>
<feature type="transmembrane region" description="Helical" evidence="1">
    <location>
        <begin position="20"/>
        <end position="41"/>
    </location>
</feature>